<evidence type="ECO:0000256" key="2">
    <source>
        <dbReference type="ARBA" id="ARBA00022737"/>
    </source>
</evidence>
<evidence type="ECO:0000313" key="7">
    <source>
        <dbReference type="Proteomes" id="UP001324115"/>
    </source>
</evidence>
<dbReference type="InterPro" id="IPR042197">
    <property type="entry name" value="Apaf_helical"/>
</dbReference>
<dbReference type="InterPro" id="IPR000157">
    <property type="entry name" value="TIR_dom"/>
</dbReference>
<evidence type="ECO:0000256" key="4">
    <source>
        <dbReference type="ARBA" id="ARBA00023027"/>
    </source>
</evidence>
<proteinExistence type="predicted"/>
<evidence type="ECO:0000256" key="1">
    <source>
        <dbReference type="ARBA" id="ARBA00022614"/>
    </source>
</evidence>
<organism evidence="6 7">
    <name type="scientific">Quercus rubra</name>
    <name type="common">Northern red oak</name>
    <name type="synonym">Quercus borealis</name>
    <dbReference type="NCBI Taxonomy" id="3512"/>
    <lineage>
        <taxon>Eukaryota</taxon>
        <taxon>Viridiplantae</taxon>
        <taxon>Streptophyta</taxon>
        <taxon>Embryophyta</taxon>
        <taxon>Tracheophyta</taxon>
        <taxon>Spermatophyta</taxon>
        <taxon>Magnoliopsida</taxon>
        <taxon>eudicotyledons</taxon>
        <taxon>Gunneridae</taxon>
        <taxon>Pentapetalae</taxon>
        <taxon>rosids</taxon>
        <taxon>fabids</taxon>
        <taxon>Fagales</taxon>
        <taxon>Fagaceae</taxon>
        <taxon>Quercus</taxon>
    </lineage>
</organism>
<keyword evidence="1" id="KW-0433">Leucine-rich repeat</keyword>
<dbReference type="GO" id="GO:0006952">
    <property type="term" value="P:defense response"/>
    <property type="evidence" value="ECO:0007669"/>
    <property type="project" value="UniProtKB-KW"/>
</dbReference>
<dbReference type="Pfam" id="PF01582">
    <property type="entry name" value="TIR"/>
    <property type="match status" value="1"/>
</dbReference>
<gene>
    <name evidence="6" type="ORF">RGQ29_016003</name>
</gene>
<feature type="domain" description="TIR" evidence="5">
    <location>
        <begin position="8"/>
        <end position="177"/>
    </location>
</feature>
<dbReference type="PRINTS" id="PR00364">
    <property type="entry name" value="DISEASERSIST"/>
</dbReference>
<dbReference type="Gene3D" id="1.10.8.430">
    <property type="entry name" value="Helical domain of apoptotic protease-activating factors"/>
    <property type="match status" value="1"/>
</dbReference>
<dbReference type="InterPro" id="IPR044974">
    <property type="entry name" value="Disease_R_plants"/>
</dbReference>
<dbReference type="GO" id="GO:0007165">
    <property type="term" value="P:signal transduction"/>
    <property type="evidence" value="ECO:0007669"/>
    <property type="project" value="InterPro"/>
</dbReference>
<keyword evidence="2" id="KW-0677">Repeat</keyword>
<keyword evidence="7" id="KW-1185">Reference proteome</keyword>
<dbReference type="PANTHER" id="PTHR11017:SF570">
    <property type="entry name" value="DISEASE RESISTANCE PROTEIN (TIR-NBS CLASS)-RELATED"/>
    <property type="match status" value="1"/>
</dbReference>
<evidence type="ECO:0000259" key="5">
    <source>
        <dbReference type="PROSITE" id="PS50104"/>
    </source>
</evidence>
<dbReference type="AlphaFoldDB" id="A0AAN7FZ03"/>
<dbReference type="Pfam" id="PF23282">
    <property type="entry name" value="WHD_ROQ1"/>
    <property type="match status" value="1"/>
</dbReference>
<dbReference type="GO" id="GO:0043531">
    <property type="term" value="F:ADP binding"/>
    <property type="evidence" value="ECO:0007669"/>
    <property type="project" value="InterPro"/>
</dbReference>
<keyword evidence="4" id="KW-0520">NAD</keyword>
<reference evidence="6 7" key="1">
    <citation type="journal article" date="2023" name="G3 (Bethesda)">
        <title>A haplotype-resolved chromosome-scale genome for Quercus rubra L. provides insights into the genetics of adaptive traits for red oak species.</title>
        <authorList>
            <person name="Kapoor B."/>
            <person name="Jenkins J."/>
            <person name="Schmutz J."/>
            <person name="Zhebentyayeva T."/>
            <person name="Kuelheim C."/>
            <person name="Coggeshall M."/>
            <person name="Heim C."/>
            <person name="Lasky J.R."/>
            <person name="Leites L."/>
            <person name="Islam-Faridi N."/>
            <person name="Romero-Severson J."/>
            <person name="DeLeo V.L."/>
            <person name="Lucas S.M."/>
            <person name="Lazic D."/>
            <person name="Gailing O."/>
            <person name="Carlson J."/>
            <person name="Staton M."/>
        </authorList>
    </citation>
    <scope>NUCLEOTIDE SEQUENCE [LARGE SCALE GENOMIC DNA]</scope>
    <source>
        <strain evidence="6">Pseudo-F2</strain>
    </source>
</reference>
<dbReference type="SUPFAM" id="SSF52540">
    <property type="entry name" value="P-loop containing nucleoside triphosphate hydrolases"/>
    <property type="match status" value="1"/>
</dbReference>
<sequence length="933" mass="106910">MVILNNAYEYDAFLSFRGEDTHTGFTSTLKGILEMRTVKTFMDDGIPRGEEISAELIKAIGSSMISIIVFSENYASSTWCLDELVKIIKCKKNGQIVKVIPIFYKVDPTEVRHQKGKFGEHLEEHEIKFEDNMKKVQKWRKALTKASNFTGHHYKGNCGPSEFKIIQDISEEILSVKLDCTKISATKYLVGINSRVSGIIYQCLDLQSNSFCILGIYGLPGVGKTTIAKAIFDKIHHHFDGSSFLENVREKSKRNDVVIQLQETLCNEILGYRNLMVGSTSRENNMTIERLYHKRILVVLDDVEKLEKIEFFLENYDQFASGSRIIITTRDKHLLDTLQKYCCVRYYKVEALNVHESRELFCQHAFGRNRSDEDSLELVNQFIHYAKGLPLALKIIGADLYGKTNDEWKSALEKYKRFPNGDIQEILKISYDGLEQPQQEIFLDIACFLKGEEKDFVVDILTSIYCYEPHYDIKRLIDKSLIAVSKDGKLWMHDLIQQMGQKSERSRLLCYEDAPQALIVNKGLNAIRGIAVDLPEERNMQLGFGKMKNLIYLKIRNGICEDLEFLSHELRLFEWYGFSLTSFPSNFFLQKLVALRMQGSHIQLDEHFERYRFKSLKYMSFRDCKNITILPDLSVIAPNIKELDMSGCENLVEVHQSVGLLKKLKLWNLHGCKNLKIIPRSLKLKSLKQFLLYGCESLENFPGIQQGTEILVLPSSIGHLTGLLSLSISSKNHTDLPSSFSKLQNLKHLYMFNWENFPKALDTPGCLPKLDKLYFCNSNTTTLPEIVSRFPQLGDLNIQGCWKLQEIPRLPPSIKYVDVRNCCSLDSQSRRRLLSQFGDMVGLPQNIACVMGPSNQDSLSEMDYDTSKIGSTSEFEMDFASEFEMDFASEFEMGLASKFPKDDRYSYELVLPGTTIPKWFNHQSVGSSISFSI</sequence>
<dbReference type="Pfam" id="PF00931">
    <property type="entry name" value="NB-ARC"/>
    <property type="match status" value="1"/>
</dbReference>
<feature type="non-terminal residue" evidence="6">
    <location>
        <position position="933"/>
    </location>
</feature>
<dbReference type="InterPro" id="IPR027417">
    <property type="entry name" value="P-loop_NTPase"/>
</dbReference>
<protein>
    <recommendedName>
        <fullName evidence="5">TIR domain-containing protein</fullName>
    </recommendedName>
</protein>
<dbReference type="Gene3D" id="3.40.50.10140">
    <property type="entry name" value="Toll/interleukin-1 receptor homology (TIR) domain"/>
    <property type="match status" value="1"/>
</dbReference>
<dbReference type="SMART" id="SM00255">
    <property type="entry name" value="TIR"/>
    <property type="match status" value="1"/>
</dbReference>
<dbReference type="InterPro" id="IPR058192">
    <property type="entry name" value="WHD_ROQ1-like"/>
</dbReference>
<dbReference type="PANTHER" id="PTHR11017">
    <property type="entry name" value="LEUCINE-RICH REPEAT-CONTAINING PROTEIN"/>
    <property type="match status" value="1"/>
</dbReference>
<evidence type="ECO:0000256" key="3">
    <source>
        <dbReference type="ARBA" id="ARBA00022821"/>
    </source>
</evidence>
<dbReference type="InterPro" id="IPR035897">
    <property type="entry name" value="Toll_tir_struct_dom_sf"/>
</dbReference>
<comment type="caution">
    <text evidence="6">The sequence shown here is derived from an EMBL/GenBank/DDBJ whole genome shotgun (WGS) entry which is preliminary data.</text>
</comment>
<dbReference type="FunFam" id="3.40.50.10140:FF:000007">
    <property type="entry name" value="Disease resistance protein (TIR-NBS-LRR class)"/>
    <property type="match status" value="1"/>
</dbReference>
<dbReference type="Gene3D" id="3.80.10.10">
    <property type="entry name" value="Ribonuclease Inhibitor"/>
    <property type="match status" value="2"/>
</dbReference>
<dbReference type="Proteomes" id="UP001324115">
    <property type="component" value="Unassembled WGS sequence"/>
</dbReference>
<name>A0AAN7FZ03_QUERU</name>
<dbReference type="Gene3D" id="3.40.50.300">
    <property type="entry name" value="P-loop containing nucleotide triphosphate hydrolases"/>
    <property type="match status" value="1"/>
</dbReference>
<dbReference type="EMBL" id="JAXUIC010000003">
    <property type="protein sequence ID" value="KAK4598775.1"/>
    <property type="molecule type" value="Genomic_DNA"/>
</dbReference>
<dbReference type="SUPFAM" id="SSF52058">
    <property type="entry name" value="L domain-like"/>
    <property type="match status" value="1"/>
</dbReference>
<dbReference type="SUPFAM" id="SSF46785">
    <property type="entry name" value="Winged helix' DNA-binding domain"/>
    <property type="match status" value="1"/>
</dbReference>
<dbReference type="SUPFAM" id="SSF52200">
    <property type="entry name" value="Toll/Interleukin receptor TIR domain"/>
    <property type="match status" value="1"/>
</dbReference>
<accession>A0AAN7FZ03</accession>
<dbReference type="PROSITE" id="PS50104">
    <property type="entry name" value="TIR"/>
    <property type="match status" value="1"/>
</dbReference>
<keyword evidence="3" id="KW-0611">Plant defense</keyword>
<dbReference type="InterPro" id="IPR032675">
    <property type="entry name" value="LRR_dom_sf"/>
</dbReference>
<dbReference type="InterPro" id="IPR036390">
    <property type="entry name" value="WH_DNA-bd_sf"/>
</dbReference>
<evidence type="ECO:0000313" key="6">
    <source>
        <dbReference type="EMBL" id="KAK4598775.1"/>
    </source>
</evidence>
<dbReference type="InterPro" id="IPR002182">
    <property type="entry name" value="NB-ARC"/>
</dbReference>